<keyword evidence="10" id="KW-1185">Reference proteome</keyword>
<dbReference type="EMBL" id="OV725077">
    <property type="protein sequence ID" value="CAH1388718.1"/>
    <property type="molecule type" value="Genomic_DNA"/>
</dbReference>
<evidence type="ECO:0000256" key="8">
    <source>
        <dbReference type="SAM" id="Phobius"/>
    </source>
</evidence>
<dbReference type="Proteomes" id="UP001152798">
    <property type="component" value="Chromosome 1"/>
</dbReference>
<reference evidence="9" key="1">
    <citation type="submission" date="2022-01" db="EMBL/GenBank/DDBJ databases">
        <authorList>
            <person name="King R."/>
        </authorList>
    </citation>
    <scope>NUCLEOTIDE SEQUENCE</scope>
</reference>
<name>A0A9P0E2Q6_NEZVI</name>
<gene>
    <name evidence="9" type="ORF">NEZAVI_LOCUS279</name>
</gene>
<feature type="transmembrane region" description="Helical" evidence="8">
    <location>
        <begin position="433"/>
        <end position="452"/>
    </location>
</feature>
<accession>A0A9P0E2Q6</accession>
<evidence type="ECO:0000256" key="3">
    <source>
        <dbReference type="ARBA" id="ARBA00022692"/>
    </source>
</evidence>
<feature type="non-terminal residue" evidence="9">
    <location>
        <position position="1"/>
    </location>
</feature>
<keyword evidence="7" id="KW-0325">Glycoprotein</keyword>
<evidence type="ECO:0008006" key="11">
    <source>
        <dbReference type="Google" id="ProtNLM"/>
    </source>
</evidence>
<evidence type="ECO:0000256" key="5">
    <source>
        <dbReference type="ARBA" id="ARBA00023136"/>
    </source>
</evidence>
<dbReference type="OrthoDB" id="10497754at2759"/>
<sequence>SGLQGRRAIVVACGTNFAFVKTEFESQLNQVAMTELSEHLPLDSIDANREVILTTFNCSIFALLGPVQGGQPDWFDGLELNAVAAILGWRGLRWRVLLPWRGYGEVYTNGTIEGGGIKSFLAEAMADIALCSIWITPNLFSTMRPTPSDRFRLCSRILVPQPQASVTYWHSFFMTLPLTFWCIHIVSAVASAVIIHLCEINLNDAGIWNIKVGSCFYKAFTICFQGQYNGIFTRFGSRVLQLSWGLLVVIASSIFSSFLVARLTTPLLPNPVDSLEEMVRHGYKWTSGFGYVPADNAEAYFDLRGDTEWEWFKTQVTREEVVVGKTCVYAFDFEKIYFIDDPELYEPEFISNLVPSSRCLAQNLISILTRRLSSYSNLLTSGLTYLHESGIFSKINNDILRSSRMRRFMILESEAKQPVGGTPLSLVQLRGSFYLLFAGLLLAIAVFLLELLTRKDIFNITT</sequence>
<keyword evidence="2" id="KW-1003">Cell membrane</keyword>
<evidence type="ECO:0000256" key="2">
    <source>
        <dbReference type="ARBA" id="ARBA00022475"/>
    </source>
</evidence>
<dbReference type="AlphaFoldDB" id="A0A9P0E2Q6"/>
<dbReference type="PANTHER" id="PTHR42643:SF24">
    <property type="entry name" value="IONOTROPIC RECEPTOR 60A"/>
    <property type="match status" value="1"/>
</dbReference>
<organism evidence="9 10">
    <name type="scientific">Nezara viridula</name>
    <name type="common">Southern green stink bug</name>
    <name type="synonym">Cimex viridulus</name>
    <dbReference type="NCBI Taxonomy" id="85310"/>
    <lineage>
        <taxon>Eukaryota</taxon>
        <taxon>Metazoa</taxon>
        <taxon>Ecdysozoa</taxon>
        <taxon>Arthropoda</taxon>
        <taxon>Hexapoda</taxon>
        <taxon>Insecta</taxon>
        <taxon>Pterygota</taxon>
        <taxon>Neoptera</taxon>
        <taxon>Paraneoptera</taxon>
        <taxon>Hemiptera</taxon>
        <taxon>Heteroptera</taxon>
        <taxon>Panheteroptera</taxon>
        <taxon>Pentatomomorpha</taxon>
        <taxon>Pentatomoidea</taxon>
        <taxon>Pentatomidae</taxon>
        <taxon>Pentatominae</taxon>
        <taxon>Nezara</taxon>
    </lineage>
</organism>
<dbReference type="PANTHER" id="PTHR42643">
    <property type="entry name" value="IONOTROPIC RECEPTOR 20A-RELATED"/>
    <property type="match status" value="1"/>
</dbReference>
<proteinExistence type="predicted"/>
<protein>
    <recommendedName>
        <fullName evidence="11">Ionotropic glutamate receptor C-terminal domain-containing protein</fullName>
    </recommendedName>
</protein>
<dbReference type="InterPro" id="IPR052192">
    <property type="entry name" value="Insect_Ionotropic_Sensory_Rcpt"/>
</dbReference>
<keyword evidence="6" id="KW-0675">Receptor</keyword>
<evidence type="ECO:0000313" key="9">
    <source>
        <dbReference type="EMBL" id="CAH1388718.1"/>
    </source>
</evidence>
<evidence type="ECO:0000256" key="6">
    <source>
        <dbReference type="ARBA" id="ARBA00023170"/>
    </source>
</evidence>
<evidence type="ECO:0000313" key="10">
    <source>
        <dbReference type="Proteomes" id="UP001152798"/>
    </source>
</evidence>
<comment type="subcellular location">
    <subcellularLocation>
        <location evidence="1">Cell membrane</location>
        <topology evidence="1">Multi-pass membrane protein</topology>
    </subcellularLocation>
</comment>
<evidence type="ECO:0000256" key="4">
    <source>
        <dbReference type="ARBA" id="ARBA00022989"/>
    </source>
</evidence>
<feature type="transmembrane region" description="Helical" evidence="8">
    <location>
        <begin position="242"/>
        <end position="261"/>
    </location>
</feature>
<feature type="transmembrane region" description="Helical" evidence="8">
    <location>
        <begin position="168"/>
        <end position="195"/>
    </location>
</feature>
<keyword evidence="3 8" id="KW-0812">Transmembrane</keyword>
<evidence type="ECO:0000256" key="7">
    <source>
        <dbReference type="ARBA" id="ARBA00023180"/>
    </source>
</evidence>
<dbReference type="GO" id="GO:0005886">
    <property type="term" value="C:plasma membrane"/>
    <property type="evidence" value="ECO:0007669"/>
    <property type="project" value="UniProtKB-SubCell"/>
</dbReference>
<evidence type="ECO:0000256" key="1">
    <source>
        <dbReference type="ARBA" id="ARBA00004651"/>
    </source>
</evidence>
<keyword evidence="5 8" id="KW-0472">Membrane</keyword>
<keyword evidence="4 8" id="KW-1133">Transmembrane helix</keyword>